<dbReference type="AlphaFoldDB" id="A0A0R1W0M9"/>
<dbReference type="EMBL" id="AZGF01000019">
    <property type="protein sequence ID" value="KRM11441.1"/>
    <property type="molecule type" value="Genomic_DNA"/>
</dbReference>
<dbReference type="PATRIC" id="fig|1423807.3.peg.749"/>
<reference evidence="2 3" key="1">
    <citation type="journal article" date="2015" name="Genome Announc.">
        <title>Expanding the biotechnology potential of lactobacilli through comparative genomics of 213 strains and associated genera.</title>
        <authorList>
            <person name="Sun Z."/>
            <person name="Harris H.M."/>
            <person name="McCann A."/>
            <person name="Guo C."/>
            <person name="Argimon S."/>
            <person name="Zhang W."/>
            <person name="Yang X."/>
            <person name="Jeffery I.B."/>
            <person name="Cooney J.C."/>
            <person name="Kagawa T.F."/>
            <person name="Liu W."/>
            <person name="Song Y."/>
            <person name="Salvetti E."/>
            <person name="Wrobel A."/>
            <person name="Rasinkangas P."/>
            <person name="Parkhill J."/>
            <person name="Rea M.C."/>
            <person name="O'Sullivan O."/>
            <person name="Ritari J."/>
            <person name="Douillard F.P."/>
            <person name="Paul Ross R."/>
            <person name="Yang R."/>
            <person name="Briner A.E."/>
            <person name="Felis G.E."/>
            <person name="de Vos W.M."/>
            <person name="Barrangou R."/>
            <person name="Klaenhammer T.R."/>
            <person name="Caufield P.W."/>
            <person name="Cui Y."/>
            <person name="Zhang H."/>
            <person name="O'Toole P.W."/>
        </authorList>
    </citation>
    <scope>NUCLEOTIDE SEQUENCE [LARGE SCALE GENOMIC DNA]</scope>
    <source>
        <strain evidence="2 3">DSM 5007</strain>
    </source>
</reference>
<dbReference type="PROSITE" id="PS51257">
    <property type="entry name" value="PROKAR_LIPOPROTEIN"/>
    <property type="match status" value="1"/>
</dbReference>
<dbReference type="RefSeq" id="WP_010621123.1">
    <property type="nucleotide sequence ID" value="NZ_AZGF01000019.1"/>
</dbReference>
<comment type="caution">
    <text evidence="2">The sequence shown here is derived from an EMBL/GenBank/DDBJ whole genome shotgun (WGS) entry which is preliminary data.</text>
</comment>
<feature type="region of interest" description="Disordered" evidence="1">
    <location>
        <begin position="168"/>
        <end position="188"/>
    </location>
</feature>
<feature type="region of interest" description="Disordered" evidence="1">
    <location>
        <begin position="200"/>
        <end position="221"/>
    </location>
</feature>
<name>A0A0R1W0M9_9LACO</name>
<keyword evidence="3" id="KW-1185">Reference proteome</keyword>
<evidence type="ECO:0000313" key="3">
    <source>
        <dbReference type="Proteomes" id="UP000051820"/>
    </source>
</evidence>
<organism evidence="2 3">
    <name type="scientific">Paucilactobacillus suebicus DSM 5007 = KCTC 3549</name>
    <dbReference type="NCBI Taxonomy" id="1423807"/>
    <lineage>
        <taxon>Bacteria</taxon>
        <taxon>Bacillati</taxon>
        <taxon>Bacillota</taxon>
        <taxon>Bacilli</taxon>
        <taxon>Lactobacillales</taxon>
        <taxon>Lactobacillaceae</taxon>
        <taxon>Paucilactobacillus</taxon>
    </lineage>
</organism>
<feature type="compositionally biased region" description="Low complexity" evidence="1">
    <location>
        <begin position="179"/>
        <end position="188"/>
    </location>
</feature>
<accession>A0A0R1W0M9</accession>
<sequence length="288" mass="30711">MKTKIITAGVVATAMLLTGCNNTNSSKSNSSASASSSSQKLNHHTITKKDFASNNTIAAAAVLNYAANEVTDKSWKNIKPNLNHNYTLNMVTDSKGNIKYYFQNNDGRDEGVTPYYMITGASGEIVNFYNAKGKQVDKTSLNRIVKYVNENFTKSAWNKTLNRTTVKANNTVATENDSSDSSDSSSSSSKVSSVASLASSSSSSATSSSSSSSSSSTGISESQARSKMTDYFNTTYGGSAAGYTVNQLTPSQSGDDLWMFSTPDGTYFWWVSSDGVYAPKADSDLIGN</sequence>
<proteinExistence type="predicted"/>
<protein>
    <recommendedName>
        <fullName evidence="4">Lipoprotein</fullName>
    </recommendedName>
</protein>
<dbReference type="STRING" id="1423807.FD16_GL000740"/>
<evidence type="ECO:0008006" key="4">
    <source>
        <dbReference type="Google" id="ProtNLM"/>
    </source>
</evidence>
<evidence type="ECO:0000256" key="1">
    <source>
        <dbReference type="SAM" id="MobiDB-lite"/>
    </source>
</evidence>
<gene>
    <name evidence="2" type="ORF">FD16_GL000740</name>
</gene>
<feature type="compositionally biased region" description="Low complexity" evidence="1">
    <location>
        <begin position="200"/>
        <end position="216"/>
    </location>
</feature>
<dbReference type="Proteomes" id="UP000051820">
    <property type="component" value="Unassembled WGS sequence"/>
</dbReference>
<evidence type="ECO:0000313" key="2">
    <source>
        <dbReference type="EMBL" id="KRM11441.1"/>
    </source>
</evidence>